<dbReference type="EMBL" id="CAJOAY010016781">
    <property type="protein sequence ID" value="CAF4304373.1"/>
    <property type="molecule type" value="Genomic_DNA"/>
</dbReference>
<sequence length="76" mass="9376">EYRNKYENNTQTFNNKLELYEKAKYDLEQRYQMSNTKCEELFEINNQLNRTIKDSELRIRQVETIKTQVHIILVFI</sequence>
<evidence type="ECO:0000313" key="2">
    <source>
        <dbReference type="EMBL" id="CAF4304373.1"/>
    </source>
</evidence>
<reference evidence="2" key="1">
    <citation type="submission" date="2021-02" db="EMBL/GenBank/DDBJ databases">
        <authorList>
            <person name="Nowell W R."/>
        </authorList>
    </citation>
    <scope>NUCLEOTIDE SEQUENCE</scope>
</reference>
<gene>
    <name evidence="2" type="ORF">OKA104_LOCUS46377</name>
</gene>
<keyword evidence="1" id="KW-0175">Coiled coil</keyword>
<comment type="caution">
    <text evidence="2">The sequence shown here is derived from an EMBL/GenBank/DDBJ whole genome shotgun (WGS) entry which is preliminary data.</text>
</comment>
<proteinExistence type="predicted"/>
<evidence type="ECO:0000313" key="3">
    <source>
        <dbReference type="Proteomes" id="UP000663881"/>
    </source>
</evidence>
<accession>A0A820I6N9</accession>
<dbReference type="AlphaFoldDB" id="A0A820I6N9"/>
<feature type="non-terminal residue" evidence="2">
    <location>
        <position position="1"/>
    </location>
</feature>
<protein>
    <submittedName>
        <fullName evidence="2">Uncharacterized protein</fullName>
    </submittedName>
</protein>
<organism evidence="2 3">
    <name type="scientific">Adineta steineri</name>
    <dbReference type="NCBI Taxonomy" id="433720"/>
    <lineage>
        <taxon>Eukaryota</taxon>
        <taxon>Metazoa</taxon>
        <taxon>Spiralia</taxon>
        <taxon>Gnathifera</taxon>
        <taxon>Rotifera</taxon>
        <taxon>Eurotatoria</taxon>
        <taxon>Bdelloidea</taxon>
        <taxon>Adinetida</taxon>
        <taxon>Adinetidae</taxon>
        <taxon>Adineta</taxon>
    </lineage>
</organism>
<name>A0A820I6N9_9BILA</name>
<dbReference type="Proteomes" id="UP000663881">
    <property type="component" value="Unassembled WGS sequence"/>
</dbReference>
<feature type="coiled-coil region" evidence="1">
    <location>
        <begin position="3"/>
        <end position="65"/>
    </location>
</feature>
<evidence type="ECO:0000256" key="1">
    <source>
        <dbReference type="SAM" id="Coils"/>
    </source>
</evidence>